<feature type="coiled-coil region" evidence="1">
    <location>
        <begin position="113"/>
        <end position="147"/>
    </location>
</feature>
<protein>
    <submittedName>
        <fullName evidence="3">Uncharacterized protein</fullName>
    </submittedName>
</protein>
<evidence type="ECO:0000256" key="2">
    <source>
        <dbReference type="SAM" id="Phobius"/>
    </source>
</evidence>
<reference evidence="3 4" key="1">
    <citation type="submission" date="2022-07" db="EMBL/GenBank/DDBJ databases">
        <title>Methylomonas rivi sp. nov., Methylomonas rosea sp. nov., Methylomonas aureus sp. nov. and Methylomonas subterranea sp. nov., four novel methanotrophs isolated from a freshwater creek and the deep terrestrial subsurface.</title>
        <authorList>
            <person name="Abin C."/>
            <person name="Sankaranarayanan K."/>
            <person name="Garner C."/>
            <person name="Sindelar R."/>
            <person name="Kotary K."/>
            <person name="Garner R."/>
            <person name="Barclay S."/>
            <person name="Lawson P."/>
            <person name="Krumholz L."/>
        </authorList>
    </citation>
    <scope>NUCLEOTIDE SEQUENCE [LARGE SCALE GENOMIC DNA]</scope>
    <source>
        <strain evidence="3 4">WSC-7</strain>
    </source>
</reference>
<sequence length="223" mass="25305">MNDHDFVRELLEAALSGQQYLSEDKDKPTPAEFYEKVIGNFDFVAETERQLQWQKTFNGLWQSPLVHFVEQHKLQPRLSELNNLRQEVAVRHLVLSLKKEREHSNELEISRIRKQHEHELSASNEQLRSVNEQLLETQSKLAKLESSPAKQQQALLVTGYFSFSIVLLCVVYVIYWGMTVSPEISVELNIGELIGGSLVGIGAALAGGAYAIKSLSSQKNRDE</sequence>
<proteinExistence type="predicted"/>
<keyword evidence="2" id="KW-0812">Transmembrane</keyword>
<feature type="transmembrane region" description="Helical" evidence="2">
    <location>
        <begin position="190"/>
        <end position="212"/>
    </location>
</feature>
<evidence type="ECO:0000313" key="3">
    <source>
        <dbReference type="EMBL" id="MCQ8118975.1"/>
    </source>
</evidence>
<feature type="transmembrane region" description="Helical" evidence="2">
    <location>
        <begin position="154"/>
        <end position="178"/>
    </location>
</feature>
<comment type="caution">
    <text evidence="3">The sequence shown here is derived from an EMBL/GenBank/DDBJ whole genome shotgun (WGS) entry which is preliminary data.</text>
</comment>
<keyword evidence="2" id="KW-0472">Membrane</keyword>
<keyword evidence="2" id="KW-1133">Transmembrane helix</keyword>
<evidence type="ECO:0000256" key="1">
    <source>
        <dbReference type="SAM" id="Coils"/>
    </source>
</evidence>
<gene>
    <name evidence="3" type="ORF">NP589_16185</name>
</gene>
<name>A0ABT1TW24_9GAMM</name>
<keyword evidence="1" id="KW-0175">Coiled coil</keyword>
<dbReference type="EMBL" id="JANIBL010000055">
    <property type="protein sequence ID" value="MCQ8118975.1"/>
    <property type="molecule type" value="Genomic_DNA"/>
</dbReference>
<keyword evidence="4" id="KW-1185">Reference proteome</keyword>
<dbReference type="Proteomes" id="UP001524570">
    <property type="component" value="Unassembled WGS sequence"/>
</dbReference>
<dbReference type="RefSeq" id="WP_256607930.1">
    <property type="nucleotide sequence ID" value="NZ_JANIBL010000055.1"/>
</dbReference>
<evidence type="ECO:0000313" key="4">
    <source>
        <dbReference type="Proteomes" id="UP001524570"/>
    </source>
</evidence>
<accession>A0ABT1TW24</accession>
<organism evidence="3 4">
    <name type="scientific">Methylomonas rosea</name>
    <dbReference type="NCBI Taxonomy" id="2952227"/>
    <lineage>
        <taxon>Bacteria</taxon>
        <taxon>Pseudomonadati</taxon>
        <taxon>Pseudomonadota</taxon>
        <taxon>Gammaproteobacteria</taxon>
        <taxon>Methylococcales</taxon>
        <taxon>Methylococcaceae</taxon>
        <taxon>Methylomonas</taxon>
    </lineage>
</organism>